<dbReference type="EMBL" id="DVOR01000206">
    <property type="protein sequence ID" value="HIV09704.1"/>
    <property type="molecule type" value="Genomic_DNA"/>
</dbReference>
<name>A0A9D1T3H0_9BACT</name>
<feature type="transmembrane region" description="Helical" evidence="1">
    <location>
        <begin position="9"/>
        <end position="26"/>
    </location>
</feature>
<evidence type="ECO:0008006" key="4">
    <source>
        <dbReference type="Google" id="ProtNLM"/>
    </source>
</evidence>
<feature type="transmembrane region" description="Helical" evidence="1">
    <location>
        <begin position="274"/>
        <end position="295"/>
    </location>
</feature>
<accession>A0A9D1T3H0</accession>
<feature type="transmembrane region" description="Helical" evidence="1">
    <location>
        <begin position="446"/>
        <end position="464"/>
    </location>
</feature>
<proteinExistence type="predicted"/>
<comment type="caution">
    <text evidence="2">The sequence shown here is derived from an EMBL/GenBank/DDBJ whole genome shotgun (WGS) entry which is preliminary data.</text>
</comment>
<keyword evidence="1" id="KW-0472">Membrane</keyword>
<evidence type="ECO:0000313" key="2">
    <source>
        <dbReference type="EMBL" id="HIV09704.1"/>
    </source>
</evidence>
<reference evidence="2" key="1">
    <citation type="submission" date="2020-10" db="EMBL/GenBank/DDBJ databases">
        <authorList>
            <person name="Gilroy R."/>
        </authorList>
    </citation>
    <scope>NUCLEOTIDE SEQUENCE</scope>
    <source>
        <strain evidence="2">35461</strain>
    </source>
</reference>
<feature type="transmembrane region" description="Helical" evidence="1">
    <location>
        <begin position="247"/>
        <end position="267"/>
    </location>
</feature>
<feature type="transmembrane region" description="Helical" evidence="1">
    <location>
        <begin position="199"/>
        <end position="217"/>
    </location>
</feature>
<dbReference type="Proteomes" id="UP000886845">
    <property type="component" value="Unassembled WGS sequence"/>
</dbReference>
<feature type="transmembrane region" description="Helical" evidence="1">
    <location>
        <begin position="32"/>
        <end position="51"/>
    </location>
</feature>
<organism evidence="2 3">
    <name type="scientific">Candidatus Spyradenecus faecavium</name>
    <dbReference type="NCBI Taxonomy" id="2840947"/>
    <lineage>
        <taxon>Bacteria</taxon>
        <taxon>Pseudomonadati</taxon>
        <taxon>Lentisphaerota</taxon>
        <taxon>Lentisphaeria</taxon>
        <taxon>Lentisphaerales</taxon>
        <taxon>Lentisphaeraceae</taxon>
        <taxon>Lentisphaeraceae incertae sedis</taxon>
        <taxon>Candidatus Spyradenecus</taxon>
    </lineage>
</organism>
<reference evidence="2" key="2">
    <citation type="journal article" date="2021" name="PeerJ">
        <title>Extensive microbial diversity within the chicken gut microbiome revealed by metagenomics and culture.</title>
        <authorList>
            <person name="Gilroy R."/>
            <person name="Ravi A."/>
            <person name="Getino M."/>
            <person name="Pursley I."/>
            <person name="Horton D.L."/>
            <person name="Alikhan N.F."/>
            <person name="Baker D."/>
            <person name="Gharbi K."/>
            <person name="Hall N."/>
            <person name="Watson M."/>
            <person name="Adriaenssens E.M."/>
            <person name="Foster-Nyarko E."/>
            <person name="Jarju S."/>
            <person name="Secka A."/>
            <person name="Antonio M."/>
            <person name="Oren A."/>
            <person name="Chaudhuri R.R."/>
            <person name="La Ragione R."/>
            <person name="Hildebrand F."/>
            <person name="Pallen M.J."/>
        </authorList>
    </citation>
    <scope>NUCLEOTIDE SEQUENCE</scope>
    <source>
        <strain evidence="2">35461</strain>
    </source>
</reference>
<feature type="transmembrane region" description="Helical" evidence="1">
    <location>
        <begin position="159"/>
        <end position="179"/>
    </location>
</feature>
<protein>
    <recommendedName>
        <fullName evidence="4">O-antigen ligase domain-containing protein</fullName>
    </recommendedName>
</protein>
<feature type="transmembrane region" description="Helical" evidence="1">
    <location>
        <begin position="71"/>
        <end position="90"/>
    </location>
</feature>
<gene>
    <name evidence="2" type="ORF">IAC79_06295</name>
</gene>
<feature type="transmembrane region" description="Helical" evidence="1">
    <location>
        <begin position="379"/>
        <end position="399"/>
    </location>
</feature>
<sequence>MIRILVTKYWVLAHLLLVAGTLSFAPTVSAWFGLWAAGSLLLFTRFLPPVLKGESFWSARARVSHALGRDVVLWALLLAALYVGVGLFNGPRALVLDLSSVDLMDLSAKPQWIYTAPKMPFAPSSVNPAEGVPFFVGLLGGLACAVAVRTALPRGQRLLALVGLGLLAGVAALGAIVVGKVTGAAPTLALLGGVGGASALWLMLFCVCLGVVAEAFLEGRPVLCAAALLAACLDALGVFAFGGALMVTVAGVLAVVWVLFAGFTVHASGRGPALLWHVVLMAPVAVAVFAGLALMPAGHSLTTLFGHEPLNAAWEAFSSQWPFRQGLAASVLDLNPMLGLGPNGFAHFAELVIPESDAAAWGLWEAGGTALPNDFMRLLVERGLIGAILLLLPGCAMLGRCVMRGVSIAQNRTHTLRYRYVFVFAGSLVGVVSMLAMSLIGAPLHAPAPLCAFLIVCACMAGWMPRPR</sequence>
<feature type="transmembrane region" description="Helical" evidence="1">
    <location>
        <begin position="222"/>
        <end position="241"/>
    </location>
</feature>
<keyword evidence="1" id="KW-1133">Transmembrane helix</keyword>
<evidence type="ECO:0000313" key="3">
    <source>
        <dbReference type="Proteomes" id="UP000886845"/>
    </source>
</evidence>
<dbReference type="AlphaFoldDB" id="A0A9D1T3H0"/>
<feature type="transmembrane region" description="Helical" evidence="1">
    <location>
        <begin position="420"/>
        <end position="440"/>
    </location>
</feature>
<evidence type="ECO:0000256" key="1">
    <source>
        <dbReference type="SAM" id="Phobius"/>
    </source>
</evidence>
<feature type="transmembrane region" description="Helical" evidence="1">
    <location>
        <begin position="132"/>
        <end position="152"/>
    </location>
</feature>
<keyword evidence="1" id="KW-0812">Transmembrane</keyword>